<dbReference type="GO" id="GO:0016020">
    <property type="term" value="C:membrane"/>
    <property type="evidence" value="ECO:0007669"/>
    <property type="project" value="InterPro"/>
</dbReference>
<dbReference type="eggNOG" id="COG2893">
    <property type="taxonomic scope" value="Bacteria"/>
</dbReference>
<dbReference type="EMBL" id="JRMW01000002">
    <property type="protein sequence ID" value="KGF06207.1"/>
    <property type="molecule type" value="Genomic_DNA"/>
</dbReference>
<dbReference type="AlphaFoldDB" id="A0A095YI54"/>
<dbReference type="RefSeq" id="WP_004828245.1">
    <property type="nucleotide sequence ID" value="NZ_JRMW01000002.1"/>
</dbReference>
<keyword evidence="1" id="KW-0808">Transferase</keyword>
<gene>
    <name evidence="3" type="ORF">HMPREF1630_00080</name>
</gene>
<dbReference type="Pfam" id="PF03610">
    <property type="entry name" value="EIIA-man"/>
    <property type="match status" value="1"/>
</dbReference>
<evidence type="ECO:0000259" key="2">
    <source>
        <dbReference type="PROSITE" id="PS51096"/>
    </source>
</evidence>
<evidence type="ECO:0000313" key="3">
    <source>
        <dbReference type="EMBL" id="KGF06207.1"/>
    </source>
</evidence>
<dbReference type="Proteomes" id="UP000029579">
    <property type="component" value="Unassembled WGS sequence"/>
</dbReference>
<dbReference type="InterPro" id="IPR036662">
    <property type="entry name" value="PTS_EIIA_man-typ_sf"/>
</dbReference>
<dbReference type="GO" id="GO:0009401">
    <property type="term" value="P:phosphoenolpyruvate-dependent sugar phosphotransferase system"/>
    <property type="evidence" value="ECO:0007669"/>
    <property type="project" value="InterPro"/>
</dbReference>
<name>A0A095YI54_9FIRM</name>
<dbReference type="InterPro" id="IPR051471">
    <property type="entry name" value="Bacterial_PTS_sugar_comp"/>
</dbReference>
<protein>
    <submittedName>
        <fullName evidence="3">PTS fructose transporter subunit IIBC</fullName>
    </submittedName>
</protein>
<proteinExistence type="predicted"/>
<evidence type="ECO:0000256" key="1">
    <source>
        <dbReference type="ARBA" id="ARBA00022679"/>
    </source>
</evidence>
<comment type="caution">
    <text evidence="3">The sequence shown here is derived from an EMBL/GenBank/DDBJ whole genome shotgun (WGS) entry which is preliminary data.</text>
</comment>
<evidence type="ECO:0000313" key="4">
    <source>
        <dbReference type="Proteomes" id="UP000029579"/>
    </source>
</evidence>
<organism evidence="3 4">
    <name type="scientific">Anaerococcus lactolyticus S7-1-13</name>
    <dbReference type="NCBI Taxonomy" id="1284686"/>
    <lineage>
        <taxon>Bacteria</taxon>
        <taxon>Bacillati</taxon>
        <taxon>Bacillota</taxon>
        <taxon>Tissierellia</taxon>
        <taxon>Tissierellales</taxon>
        <taxon>Peptoniphilaceae</taxon>
        <taxon>Anaerococcus</taxon>
    </lineage>
</organism>
<dbReference type="PANTHER" id="PTHR33799">
    <property type="entry name" value="PTS PERMEASE-RELATED-RELATED"/>
    <property type="match status" value="1"/>
</dbReference>
<dbReference type="GO" id="GO:0016740">
    <property type="term" value="F:transferase activity"/>
    <property type="evidence" value="ECO:0007669"/>
    <property type="project" value="UniProtKB-KW"/>
</dbReference>
<sequence>MANAVIAVSHASLASGVYSAIKMIAGEFDNVRVEEFKDNDSLEAFDQKLLVDYEELTKNYKNIFILADLAGGTPFNRSVMTLGDRENVRVIGGLNFASLYTAINSDSDDIDAGVEDIIQTAKESLIVFETKKEEVDDFEEDGI</sequence>
<dbReference type="PANTHER" id="PTHR33799:SF1">
    <property type="entry name" value="PTS SYSTEM MANNOSE-SPECIFIC EIIAB COMPONENT-RELATED"/>
    <property type="match status" value="1"/>
</dbReference>
<accession>A0A095YI54</accession>
<dbReference type="SUPFAM" id="SSF53062">
    <property type="entry name" value="PTS system fructose IIA component-like"/>
    <property type="match status" value="1"/>
</dbReference>
<reference evidence="3 4" key="1">
    <citation type="submission" date="2014-07" db="EMBL/GenBank/DDBJ databases">
        <authorList>
            <person name="McCorrison J."/>
            <person name="Sanka R."/>
            <person name="Torralba M."/>
            <person name="Gillis M."/>
            <person name="Haft D.H."/>
            <person name="Methe B."/>
            <person name="Sutton G."/>
            <person name="Nelson K.E."/>
        </authorList>
    </citation>
    <scope>NUCLEOTIDE SEQUENCE [LARGE SCALE GENOMIC DNA]</scope>
    <source>
        <strain evidence="3 4">S7-1-13</strain>
    </source>
</reference>
<feature type="domain" description="PTS EIIA type-4" evidence="2">
    <location>
        <begin position="2"/>
        <end position="135"/>
    </location>
</feature>
<dbReference type="Gene3D" id="3.40.50.510">
    <property type="entry name" value="Phosphotransferase system, mannose-type IIA component"/>
    <property type="match status" value="1"/>
</dbReference>
<dbReference type="OrthoDB" id="9799827at2"/>
<dbReference type="InterPro" id="IPR004701">
    <property type="entry name" value="PTS_EIIA_man-typ"/>
</dbReference>
<dbReference type="PROSITE" id="PS51096">
    <property type="entry name" value="PTS_EIIA_TYPE_4"/>
    <property type="match status" value="1"/>
</dbReference>